<evidence type="ECO:0000256" key="6">
    <source>
        <dbReference type="ARBA" id="ARBA00022723"/>
    </source>
</evidence>
<feature type="domain" description="Toprim" evidence="15">
    <location>
        <begin position="253"/>
        <end position="335"/>
    </location>
</feature>
<dbReference type="InterPro" id="IPR002694">
    <property type="entry name" value="Znf_CHC2"/>
</dbReference>
<dbReference type="InterPro" id="IPR036977">
    <property type="entry name" value="DNA_primase_Znf_CHC2"/>
</dbReference>
<dbReference type="HAMAP" id="MF_00974">
    <property type="entry name" value="DNA_primase_DnaG"/>
    <property type="match status" value="1"/>
</dbReference>
<keyword evidence="8 12" id="KW-0862">Zinc</keyword>
<evidence type="ECO:0000256" key="14">
    <source>
        <dbReference type="SAM" id="MobiDB-lite"/>
    </source>
</evidence>
<comment type="catalytic activity">
    <reaction evidence="12">
        <text>ssDNA + n NTP = ssDNA/pppN(pN)n-1 hybrid + (n-1) diphosphate.</text>
        <dbReference type="EC" id="2.7.7.101"/>
    </reaction>
</comment>
<comment type="cofactor">
    <cofactor evidence="12 13">
        <name>Zn(2+)</name>
        <dbReference type="ChEBI" id="CHEBI:29105"/>
    </cofactor>
    <text evidence="12 13">Binds 1 zinc ion per monomer.</text>
</comment>
<sequence length="630" mass="68982">MTLSPAWLDELRARTTLSAVIGPSVKLIKAGREFKACCPFHNEKTPSFTINDEKGFYHCFGCGAHGDAIRFLTDQRGLPFMDAVKELAGKAGMEVPAPDPRERERQERSAGLHDVMEAAARWFTEQLDGVDGAAARDYLKQRGITDATKRKFGFGFAPDSRGKLKTALKSFGEDRLVEAGLLIAAEGKQPYDRFRGRLTYPIRDARGRCIAFSARILGPGEPKYLNSPDTPLFDKGRTLFNLDQAGPASRQAKRIVIVEGQMDAIALDQAGIGEVVAPLGTALTDAQLERLWRLDAQPICCFDGDSAGQKAAVRAATRALPHLGPERTLRFVALPAGQDPDDLVRSGGKEAIDALLAAPEPLVERLWRHEVDAAPLDTPEARAGLKQRLMEHAGAIGDPNVRQLYRDEWLRKFDALVRPQRQGQGPQQGQARSLYPRREWKHRSQDIRGMSEYGARGGRFAAPNPPALESTRSVHKTGIEPAIARALLSGFILYPEALHDHVEELAHLNLVDRGSASLRDQLVQIAMSGQHLDRDGIKTILGSQAAGIGVRRGAMRFSFTQAGSNPEVARSDLGSALEAIIALSEIEVALSEATTRLKQEISEVGYAEQQRLMSARKSYNDRLALLASSE</sequence>
<dbReference type="PANTHER" id="PTHR30313">
    <property type="entry name" value="DNA PRIMASE"/>
    <property type="match status" value="1"/>
</dbReference>
<dbReference type="PIRSF" id="PIRSF002811">
    <property type="entry name" value="DnaG"/>
    <property type="match status" value="1"/>
</dbReference>
<feature type="zinc finger region" description="CHC2-type" evidence="12">
    <location>
        <begin position="38"/>
        <end position="62"/>
    </location>
</feature>
<evidence type="ECO:0000256" key="10">
    <source>
        <dbReference type="ARBA" id="ARBA00023125"/>
    </source>
</evidence>
<keyword evidence="6 12" id="KW-0479">Metal-binding</keyword>
<dbReference type="EC" id="2.7.7.101" evidence="12"/>
<dbReference type="SMART" id="SM00400">
    <property type="entry name" value="ZnF_CHCC"/>
    <property type="match status" value="1"/>
</dbReference>
<comment type="domain">
    <text evidence="12">Contains an N-terminal zinc-binding domain, a central core domain that contains the primase activity, and a C-terminal DnaB-binding domain.</text>
</comment>
<dbReference type="Pfam" id="PF13155">
    <property type="entry name" value="Toprim_2"/>
    <property type="match status" value="1"/>
</dbReference>
<reference evidence="16" key="1">
    <citation type="submission" date="2022-05" db="EMBL/GenBank/DDBJ databases">
        <authorList>
            <person name="Jo J.-H."/>
            <person name="Im W.-T."/>
        </authorList>
    </citation>
    <scope>NUCLEOTIDE SEQUENCE</scope>
    <source>
        <strain evidence="16">RB56-2</strain>
    </source>
</reference>
<evidence type="ECO:0000313" key="17">
    <source>
        <dbReference type="Proteomes" id="UP001165383"/>
    </source>
</evidence>
<comment type="function">
    <text evidence="12 13">RNA polymerase that catalyzes the synthesis of short RNA molecules used as primers for DNA polymerase during DNA replication.</text>
</comment>
<keyword evidence="17" id="KW-1185">Reference proteome</keyword>
<evidence type="ECO:0000256" key="12">
    <source>
        <dbReference type="HAMAP-Rule" id="MF_00974"/>
    </source>
</evidence>
<dbReference type="EMBL" id="JAMGBB010000001">
    <property type="protein sequence ID" value="MCL6740214.1"/>
    <property type="molecule type" value="Genomic_DNA"/>
</dbReference>
<dbReference type="RefSeq" id="WP_249914658.1">
    <property type="nucleotide sequence ID" value="NZ_JAMGBB010000001.1"/>
</dbReference>
<comment type="similarity">
    <text evidence="12 13">Belongs to the DnaG primase family.</text>
</comment>
<keyword evidence="11 12" id="KW-0804">Transcription</keyword>
<evidence type="ECO:0000256" key="8">
    <source>
        <dbReference type="ARBA" id="ARBA00022833"/>
    </source>
</evidence>
<comment type="caution">
    <text evidence="16">The sequence shown here is derived from an EMBL/GenBank/DDBJ whole genome shotgun (WGS) entry which is preliminary data.</text>
</comment>
<dbReference type="InterPro" id="IPR034151">
    <property type="entry name" value="TOPRIM_DnaG_bac"/>
</dbReference>
<evidence type="ECO:0000256" key="3">
    <source>
        <dbReference type="ARBA" id="ARBA00022679"/>
    </source>
</evidence>
<keyword evidence="7 12" id="KW-0863">Zinc-finger</keyword>
<proteinExistence type="inferred from homology"/>
<evidence type="ECO:0000259" key="15">
    <source>
        <dbReference type="PROSITE" id="PS50880"/>
    </source>
</evidence>
<dbReference type="CDD" id="cd03364">
    <property type="entry name" value="TOPRIM_DnaG_primases"/>
    <property type="match status" value="1"/>
</dbReference>
<gene>
    <name evidence="12 16" type="primary">dnaG</name>
    <name evidence="16" type="ORF">LZ518_03570</name>
</gene>
<dbReference type="InterPro" id="IPR050219">
    <property type="entry name" value="DnaG_primase"/>
</dbReference>
<feature type="region of interest" description="Disordered" evidence="14">
    <location>
        <begin position="419"/>
        <end position="441"/>
    </location>
</feature>
<keyword evidence="1 12" id="KW-0240">DNA-directed RNA polymerase</keyword>
<dbReference type="Gene3D" id="3.90.980.10">
    <property type="entry name" value="DNA primase, catalytic core, N-terminal domain"/>
    <property type="match status" value="1"/>
</dbReference>
<dbReference type="NCBIfam" id="TIGR01391">
    <property type="entry name" value="dnaG"/>
    <property type="match status" value="1"/>
</dbReference>
<organism evidence="16 17">
    <name type="scientific">Sphingomonas brevis</name>
    <dbReference type="NCBI Taxonomy" id="2908206"/>
    <lineage>
        <taxon>Bacteria</taxon>
        <taxon>Pseudomonadati</taxon>
        <taxon>Pseudomonadota</taxon>
        <taxon>Alphaproteobacteria</taxon>
        <taxon>Sphingomonadales</taxon>
        <taxon>Sphingomonadaceae</taxon>
        <taxon>Sphingomonas</taxon>
    </lineage>
</organism>
<dbReference type="Proteomes" id="UP001165383">
    <property type="component" value="Unassembled WGS sequence"/>
</dbReference>
<comment type="subunit">
    <text evidence="12">Monomer. Interacts with DnaB.</text>
</comment>
<evidence type="ECO:0000256" key="2">
    <source>
        <dbReference type="ARBA" id="ARBA00022515"/>
    </source>
</evidence>
<dbReference type="PANTHER" id="PTHR30313:SF2">
    <property type="entry name" value="DNA PRIMASE"/>
    <property type="match status" value="1"/>
</dbReference>
<dbReference type="InterPro" id="IPR006295">
    <property type="entry name" value="DNA_primase_DnaG"/>
</dbReference>
<evidence type="ECO:0000313" key="16">
    <source>
        <dbReference type="EMBL" id="MCL6740214.1"/>
    </source>
</evidence>
<evidence type="ECO:0000256" key="1">
    <source>
        <dbReference type="ARBA" id="ARBA00022478"/>
    </source>
</evidence>
<feature type="compositionally biased region" description="Low complexity" evidence="14">
    <location>
        <begin position="419"/>
        <end position="430"/>
    </location>
</feature>
<name>A0ABT0S734_9SPHN</name>
<dbReference type="Gene3D" id="3.90.580.10">
    <property type="entry name" value="Zinc finger, CHC2-type domain"/>
    <property type="match status" value="1"/>
</dbReference>
<dbReference type="InterPro" id="IPR013264">
    <property type="entry name" value="DNAG_N"/>
</dbReference>
<dbReference type="SUPFAM" id="SSF56731">
    <property type="entry name" value="DNA primase core"/>
    <property type="match status" value="1"/>
</dbReference>
<dbReference type="InterPro" id="IPR037068">
    <property type="entry name" value="DNA_primase_core_N_sf"/>
</dbReference>
<dbReference type="InterPro" id="IPR006171">
    <property type="entry name" value="TOPRIM_dom"/>
</dbReference>
<accession>A0ABT0S734</accession>
<keyword evidence="5 12" id="KW-0235">DNA replication</keyword>
<dbReference type="InterPro" id="IPR030846">
    <property type="entry name" value="DnaG_bac"/>
</dbReference>
<evidence type="ECO:0000256" key="9">
    <source>
        <dbReference type="ARBA" id="ARBA00022842"/>
    </source>
</evidence>
<keyword evidence="9" id="KW-0460">Magnesium</keyword>
<evidence type="ECO:0000256" key="13">
    <source>
        <dbReference type="PIRNR" id="PIRNR002811"/>
    </source>
</evidence>
<keyword evidence="3 12" id="KW-0808">Transferase</keyword>
<dbReference type="PROSITE" id="PS50880">
    <property type="entry name" value="TOPRIM"/>
    <property type="match status" value="1"/>
</dbReference>
<evidence type="ECO:0000256" key="11">
    <source>
        <dbReference type="ARBA" id="ARBA00023163"/>
    </source>
</evidence>
<keyword evidence="10 12" id="KW-0238">DNA-binding</keyword>
<dbReference type="SMART" id="SM00493">
    <property type="entry name" value="TOPRIM"/>
    <property type="match status" value="1"/>
</dbReference>
<evidence type="ECO:0000256" key="7">
    <source>
        <dbReference type="ARBA" id="ARBA00022771"/>
    </source>
</evidence>
<dbReference type="Pfam" id="PF01807">
    <property type="entry name" value="Zn_ribbon_DnaG"/>
    <property type="match status" value="1"/>
</dbReference>
<evidence type="ECO:0000256" key="5">
    <source>
        <dbReference type="ARBA" id="ARBA00022705"/>
    </source>
</evidence>
<dbReference type="Pfam" id="PF08275">
    <property type="entry name" value="DNAG_N"/>
    <property type="match status" value="1"/>
</dbReference>
<keyword evidence="4 12" id="KW-0548">Nucleotidyltransferase</keyword>
<evidence type="ECO:0000256" key="4">
    <source>
        <dbReference type="ARBA" id="ARBA00022695"/>
    </source>
</evidence>
<dbReference type="Gene3D" id="3.40.1360.10">
    <property type="match status" value="1"/>
</dbReference>
<protein>
    <recommendedName>
        <fullName evidence="12 13">DNA primase</fullName>
        <ecNumber evidence="12">2.7.7.101</ecNumber>
    </recommendedName>
</protein>
<keyword evidence="2 12" id="KW-0639">Primosome</keyword>
<dbReference type="SUPFAM" id="SSF57783">
    <property type="entry name" value="Zinc beta-ribbon"/>
    <property type="match status" value="1"/>
</dbReference>